<feature type="domain" description="Mce/MlaD" evidence="2">
    <location>
        <begin position="40"/>
        <end position="109"/>
    </location>
</feature>
<sequence>MSRRSEIQVGLTVLVALGLLIWGVTWLKDYKLHARTRVWHVSFPQTGGLGASDEVQVNGIKKGAVRSMTLAGNHVLVDLALASDVALTHDSRVIVRNVGLMGEKVIAVDLSTTGAAWTARDTIPGEYEKGIPEVMGDVALTISAVTDLTAQLTQLAGTADKHGDVTSTLANVRGTSEELRAMVAENRKALSLAMNDFAATARATRALTADREAQLGKTLDHVSSAAEKFDRLSGRLDSLEASLRSVTGKIDRGEGTVGQLVNDRKLYTDLSATIDSLRSLVSDIKKNPKRYLRVSVF</sequence>
<dbReference type="InterPro" id="IPR052336">
    <property type="entry name" value="MlaD_Phospholipid_Transporter"/>
</dbReference>
<evidence type="ECO:0000313" key="4">
    <source>
        <dbReference type="Proteomes" id="UP000807850"/>
    </source>
</evidence>
<keyword evidence="1" id="KW-1133">Transmembrane helix</keyword>
<name>A0A9D6L546_UNCEI</name>
<proteinExistence type="predicted"/>
<dbReference type="PANTHER" id="PTHR33371">
    <property type="entry name" value="INTERMEMBRANE PHOSPHOLIPID TRANSPORT SYSTEM BINDING PROTEIN MLAD-RELATED"/>
    <property type="match status" value="1"/>
</dbReference>
<dbReference type="PANTHER" id="PTHR33371:SF4">
    <property type="entry name" value="INTERMEMBRANE PHOSPHOLIPID TRANSPORT SYSTEM BINDING PROTEIN MLAD"/>
    <property type="match status" value="1"/>
</dbReference>
<evidence type="ECO:0000259" key="2">
    <source>
        <dbReference type="Pfam" id="PF02470"/>
    </source>
</evidence>
<dbReference type="Pfam" id="PF02470">
    <property type="entry name" value="MlaD"/>
    <property type="match status" value="1"/>
</dbReference>
<feature type="transmembrane region" description="Helical" evidence="1">
    <location>
        <begin position="7"/>
        <end position="27"/>
    </location>
</feature>
<accession>A0A9D6L546</accession>
<evidence type="ECO:0000313" key="3">
    <source>
        <dbReference type="EMBL" id="MBI3538961.1"/>
    </source>
</evidence>
<keyword evidence="1" id="KW-0812">Transmembrane</keyword>
<protein>
    <submittedName>
        <fullName evidence="3">MCE family protein</fullName>
    </submittedName>
</protein>
<dbReference type="AlphaFoldDB" id="A0A9D6L546"/>
<evidence type="ECO:0000256" key="1">
    <source>
        <dbReference type="SAM" id="Phobius"/>
    </source>
</evidence>
<keyword evidence="1" id="KW-0472">Membrane</keyword>
<dbReference type="Proteomes" id="UP000807850">
    <property type="component" value="Unassembled WGS sequence"/>
</dbReference>
<dbReference type="EMBL" id="JACQAY010000050">
    <property type="protein sequence ID" value="MBI3538961.1"/>
    <property type="molecule type" value="Genomic_DNA"/>
</dbReference>
<gene>
    <name evidence="3" type="ORF">HY076_01650</name>
</gene>
<organism evidence="3 4">
    <name type="scientific">Eiseniibacteriota bacterium</name>
    <dbReference type="NCBI Taxonomy" id="2212470"/>
    <lineage>
        <taxon>Bacteria</taxon>
        <taxon>Candidatus Eiseniibacteriota</taxon>
    </lineage>
</organism>
<comment type="caution">
    <text evidence="3">The sequence shown here is derived from an EMBL/GenBank/DDBJ whole genome shotgun (WGS) entry which is preliminary data.</text>
</comment>
<reference evidence="3" key="1">
    <citation type="submission" date="2020-07" db="EMBL/GenBank/DDBJ databases">
        <title>Huge and variable diversity of episymbiotic CPR bacteria and DPANN archaea in groundwater ecosystems.</title>
        <authorList>
            <person name="He C.Y."/>
            <person name="Keren R."/>
            <person name="Whittaker M."/>
            <person name="Farag I.F."/>
            <person name="Doudna J."/>
            <person name="Cate J.H.D."/>
            <person name="Banfield J.F."/>
        </authorList>
    </citation>
    <scope>NUCLEOTIDE SEQUENCE</scope>
    <source>
        <strain evidence="3">NC_groundwater_928_Pr1_S-0.2um_72_17</strain>
    </source>
</reference>
<dbReference type="InterPro" id="IPR003399">
    <property type="entry name" value="Mce/MlaD"/>
</dbReference>